<keyword evidence="5 10" id="KW-1015">Disulfide bond</keyword>
<evidence type="ECO:0000256" key="5">
    <source>
        <dbReference type="ARBA" id="ARBA00023157"/>
    </source>
</evidence>
<dbReference type="OrthoDB" id="10263751at2759"/>
<feature type="domain" description="Thioredoxin" evidence="11">
    <location>
        <begin position="2"/>
        <end position="113"/>
    </location>
</feature>
<feature type="site" description="Contributes to redox potential value" evidence="9">
    <location>
        <position position="41"/>
    </location>
</feature>
<keyword evidence="3" id="KW-0963">Cytoplasm</keyword>
<evidence type="ECO:0000259" key="11">
    <source>
        <dbReference type="PROSITE" id="PS51352"/>
    </source>
</evidence>
<dbReference type="InterPro" id="IPR050620">
    <property type="entry name" value="Thioredoxin_H-type-like"/>
</dbReference>
<feature type="active site" description="Nucleophile" evidence="9">
    <location>
        <position position="42"/>
    </location>
</feature>
<keyword evidence="6 10" id="KW-0676">Redox-active center</keyword>
<dbReference type="PANTHER" id="PTHR10438">
    <property type="entry name" value="THIOREDOXIN"/>
    <property type="match status" value="1"/>
</dbReference>
<evidence type="ECO:0000256" key="2">
    <source>
        <dbReference type="ARBA" id="ARBA00022448"/>
    </source>
</evidence>
<feature type="site" description="Deprotonates C-terminal active site Cys" evidence="9">
    <location>
        <position position="33"/>
    </location>
</feature>
<evidence type="ECO:0000256" key="4">
    <source>
        <dbReference type="ARBA" id="ARBA00022982"/>
    </source>
</evidence>
<dbReference type="PIRSF" id="PIRSF000077">
    <property type="entry name" value="Thioredoxin"/>
    <property type="match status" value="1"/>
</dbReference>
<dbReference type="Pfam" id="PF00085">
    <property type="entry name" value="Thioredoxin"/>
    <property type="match status" value="1"/>
</dbReference>
<dbReference type="HOGENOM" id="CLU_090389_14_1_1"/>
<dbReference type="KEGG" id="atr:18429339"/>
<feature type="site" description="Contributes to redox potential value" evidence="9">
    <location>
        <position position="40"/>
    </location>
</feature>
<evidence type="ECO:0000256" key="3">
    <source>
        <dbReference type="ARBA" id="ARBA00022490"/>
    </source>
</evidence>
<dbReference type="Gene3D" id="3.40.30.10">
    <property type="entry name" value="Glutaredoxin"/>
    <property type="match status" value="1"/>
</dbReference>
<dbReference type="GO" id="GO:0005737">
    <property type="term" value="C:cytoplasm"/>
    <property type="evidence" value="ECO:0007669"/>
    <property type="project" value="UniProtKB-SubCell"/>
</dbReference>
<evidence type="ECO:0000256" key="9">
    <source>
        <dbReference type="PIRSR" id="PIRSR000077-1"/>
    </source>
</evidence>
<keyword evidence="4" id="KW-0249">Electron transport</keyword>
<evidence type="ECO:0000313" key="12">
    <source>
        <dbReference type="EMBL" id="ERN01257.1"/>
    </source>
</evidence>
<keyword evidence="13" id="KW-1185">Reference proteome</keyword>
<dbReference type="PROSITE" id="PS00194">
    <property type="entry name" value="THIOREDOXIN_1"/>
    <property type="match status" value="1"/>
</dbReference>
<evidence type="ECO:0000256" key="7">
    <source>
        <dbReference type="ARBA" id="ARBA00038353"/>
    </source>
</evidence>
<sequence length="117" mass="13473">MEQVGVIIPCHTKEEFDQQLQKAIESKKLVVIDFTATWCGPCRIMLPLLEDWAKEFPHVLFLKVDVDELKSVTSDWDVEAMPTFILVKEGNILERIVGVRKQELRQKIEEHHSTSAA</sequence>
<dbReference type="InterPro" id="IPR017937">
    <property type="entry name" value="Thioredoxin_CS"/>
</dbReference>
<dbReference type="PANTHER" id="PTHR10438:SF425">
    <property type="entry name" value="THIOREDOXIN H1"/>
    <property type="match status" value="1"/>
</dbReference>
<dbReference type="PRINTS" id="PR00421">
    <property type="entry name" value="THIOREDOXIN"/>
</dbReference>
<comment type="similarity">
    <text evidence="7">Belongs to the thioredoxin family. Plant H-type subfamily.</text>
</comment>
<dbReference type="AlphaFoldDB" id="W1NUG2"/>
<comment type="subcellular location">
    <subcellularLocation>
        <location evidence="1">Cytoplasm</location>
    </subcellularLocation>
</comment>
<evidence type="ECO:0000256" key="1">
    <source>
        <dbReference type="ARBA" id="ARBA00004496"/>
    </source>
</evidence>
<dbReference type="InterPro" id="IPR013766">
    <property type="entry name" value="Thioredoxin_domain"/>
</dbReference>
<keyword evidence="2" id="KW-0813">Transport</keyword>
<dbReference type="InterPro" id="IPR036249">
    <property type="entry name" value="Thioredoxin-like_sf"/>
</dbReference>
<evidence type="ECO:0000313" key="13">
    <source>
        <dbReference type="Proteomes" id="UP000017836"/>
    </source>
</evidence>
<evidence type="ECO:0000256" key="8">
    <source>
        <dbReference type="PIRNR" id="PIRNR000077"/>
    </source>
</evidence>
<dbReference type="OMA" id="HIHYVTD"/>
<dbReference type="Gramene" id="ERN01257">
    <property type="protein sequence ID" value="ERN01257"/>
    <property type="gene ID" value="AMTR_s00002p00246800"/>
</dbReference>
<gene>
    <name evidence="12" type="ORF">AMTR_s00002p00246800</name>
</gene>
<reference evidence="13" key="1">
    <citation type="journal article" date="2013" name="Science">
        <title>The Amborella genome and the evolution of flowering plants.</title>
        <authorList>
            <consortium name="Amborella Genome Project"/>
        </authorList>
    </citation>
    <scope>NUCLEOTIDE SEQUENCE [LARGE SCALE GENOMIC DNA]</scope>
</reference>
<dbReference type="InterPro" id="IPR005746">
    <property type="entry name" value="Thioredoxin"/>
</dbReference>
<accession>W1NUG2</accession>
<dbReference type="SUPFAM" id="SSF52833">
    <property type="entry name" value="Thioredoxin-like"/>
    <property type="match status" value="1"/>
</dbReference>
<evidence type="ECO:0000256" key="10">
    <source>
        <dbReference type="PIRSR" id="PIRSR000077-4"/>
    </source>
</evidence>
<organism evidence="12 13">
    <name type="scientific">Amborella trichopoda</name>
    <dbReference type="NCBI Taxonomy" id="13333"/>
    <lineage>
        <taxon>Eukaryota</taxon>
        <taxon>Viridiplantae</taxon>
        <taxon>Streptophyta</taxon>
        <taxon>Embryophyta</taxon>
        <taxon>Tracheophyta</taxon>
        <taxon>Spermatophyta</taxon>
        <taxon>Magnoliopsida</taxon>
        <taxon>Amborellales</taxon>
        <taxon>Amborellaceae</taxon>
        <taxon>Amborella</taxon>
    </lineage>
</organism>
<dbReference type="GO" id="GO:0016671">
    <property type="term" value="F:oxidoreductase activity, acting on a sulfur group of donors, disulfide as acceptor"/>
    <property type="evidence" value="ECO:0007669"/>
    <property type="project" value="UniProtKB-ARBA"/>
</dbReference>
<evidence type="ECO:0000256" key="6">
    <source>
        <dbReference type="ARBA" id="ARBA00023284"/>
    </source>
</evidence>
<dbReference type="GO" id="GO:0015035">
    <property type="term" value="F:protein-disulfide reductase activity"/>
    <property type="evidence" value="ECO:0007669"/>
    <property type="project" value="InterPro"/>
</dbReference>
<dbReference type="eggNOG" id="KOG0907">
    <property type="taxonomic scope" value="Eukaryota"/>
</dbReference>
<protein>
    <recommendedName>
        <fullName evidence="8">Thioredoxin</fullName>
    </recommendedName>
</protein>
<feature type="active site" description="Nucleophile" evidence="9">
    <location>
        <position position="39"/>
    </location>
</feature>
<dbReference type="CDD" id="cd02947">
    <property type="entry name" value="TRX_family"/>
    <property type="match status" value="1"/>
</dbReference>
<feature type="disulfide bond" description="Redox-active" evidence="10">
    <location>
        <begin position="39"/>
        <end position="42"/>
    </location>
</feature>
<dbReference type="Proteomes" id="UP000017836">
    <property type="component" value="Unassembled WGS sequence"/>
</dbReference>
<name>W1NUG2_AMBTC</name>
<dbReference type="FunFam" id="3.40.30.10:FF:000104">
    <property type="entry name" value="Thioredoxin"/>
    <property type="match status" value="1"/>
</dbReference>
<dbReference type="EMBL" id="KI394767">
    <property type="protein sequence ID" value="ERN01257.1"/>
    <property type="molecule type" value="Genomic_DNA"/>
</dbReference>
<dbReference type="PROSITE" id="PS51352">
    <property type="entry name" value="THIOREDOXIN_2"/>
    <property type="match status" value="1"/>
</dbReference>
<dbReference type="STRING" id="13333.W1NUG2"/>
<proteinExistence type="inferred from homology"/>